<dbReference type="Proteomes" id="UP001222325">
    <property type="component" value="Unassembled WGS sequence"/>
</dbReference>
<gene>
    <name evidence="2" type="ORF">B0H15DRAFT_814876</name>
</gene>
<organism evidence="2 3">
    <name type="scientific">Mycena belliarum</name>
    <dbReference type="NCBI Taxonomy" id="1033014"/>
    <lineage>
        <taxon>Eukaryota</taxon>
        <taxon>Fungi</taxon>
        <taxon>Dikarya</taxon>
        <taxon>Basidiomycota</taxon>
        <taxon>Agaricomycotina</taxon>
        <taxon>Agaricomycetes</taxon>
        <taxon>Agaricomycetidae</taxon>
        <taxon>Agaricales</taxon>
        <taxon>Marasmiineae</taxon>
        <taxon>Mycenaceae</taxon>
        <taxon>Mycena</taxon>
    </lineage>
</organism>
<sequence length="94" mass="10180">MGDASKAGTWSLVRFALLQSFVSLLTTSHTIVNLPPAKNAQDRAKLDAFQANLARPGAFDPDDYNRDMLRPPTGLLDIRVGTLTHVPEYNGPGS</sequence>
<evidence type="ECO:0000256" key="1">
    <source>
        <dbReference type="SAM" id="SignalP"/>
    </source>
</evidence>
<keyword evidence="1" id="KW-0732">Signal</keyword>
<accession>A0AAD6Y194</accession>
<protein>
    <submittedName>
        <fullName evidence="2">Uncharacterized protein</fullName>
    </submittedName>
</protein>
<reference evidence="2" key="1">
    <citation type="submission" date="2023-03" db="EMBL/GenBank/DDBJ databases">
        <title>Massive genome expansion in bonnet fungi (Mycena s.s.) driven by repeated elements and novel gene families across ecological guilds.</title>
        <authorList>
            <consortium name="Lawrence Berkeley National Laboratory"/>
            <person name="Harder C.B."/>
            <person name="Miyauchi S."/>
            <person name="Viragh M."/>
            <person name="Kuo A."/>
            <person name="Thoen E."/>
            <person name="Andreopoulos B."/>
            <person name="Lu D."/>
            <person name="Skrede I."/>
            <person name="Drula E."/>
            <person name="Henrissat B."/>
            <person name="Morin E."/>
            <person name="Kohler A."/>
            <person name="Barry K."/>
            <person name="LaButti K."/>
            <person name="Morin E."/>
            <person name="Salamov A."/>
            <person name="Lipzen A."/>
            <person name="Mereny Z."/>
            <person name="Hegedus B."/>
            <person name="Baldrian P."/>
            <person name="Stursova M."/>
            <person name="Weitz H."/>
            <person name="Taylor A."/>
            <person name="Grigoriev I.V."/>
            <person name="Nagy L.G."/>
            <person name="Martin F."/>
            <person name="Kauserud H."/>
        </authorList>
    </citation>
    <scope>NUCLEOTIDE SEQUENCE</scope>
    <source>
        <strain evidence="2">CBHHK173m</strain>
    </source>
</reference>
<evidence type="ECO:0000313" key="2">
    <source>
        <dbReference type="EMBL" id="KAJ7102486.1"/>
    </source>
</evidence>
<feature type="non-terminal residue" evidence="2">
    <location>
        <position position="94"/>
    </location>
</feature>
<feature type="signal peptide" evidence="1">
    <location>
        <begin position="1"/>
        <end position="27"/>
    </location>
</feature>
<dbReference type="AlphaFoldDB" id="A0AAD6Y194"/>
<dbReference type="EMBL" id="JARJCN010000003">
    <property type="protein sequence ID" value="KAJ7102486.1"/>
    <property type="molecule type" value="Genomic_DNA"/>
</dbReference>
<comment type="caution">
    <text evidence="2">The sequence shown here is derived from an EMBL/GenBank/DDBJ whole genome shotgun (WGS) entry which is preliminary data.</text>
</comment>
<name>A0AAD6Y194_9AGAR</name>
<feature type="chain" id="PRO_5042139878" evidence="1">
    <location>
        <begin position="28"/>
        <end position="94"/>
    </location>
</feature>
<keyword evidence="3" id="KW-1185">Reference proteome</keyword>
<evidence type="ECO:0000313" key="3">
    <source>
        <dbReference type="Proteomes" id="UP001222325"/>
    </source>
</evidence>
<proteinExistence type="predicted"/>